<sequence length="474" mass="54159">MSDLRFDQCSKRHVMLTPLKLAQGQQSRTFEGSCFKVLVLDEFIKLFDMVGRFKATDAGRLRAEYNRLVEGLAQRGNLPISDTWLANPALPDDILKEAVPGNFGEQSISCLFYVDWFSISMAGIDQKMLKFCYDRLHSLMLTLEITDTDEFLHIQTICDFATLVGTYTRDFQSSLNHLMKGCHIFLILYCRGLLSLDLLEPIDLYPRLLNFNPVVSRSFTMSLTRNCICPMVLTRGSDQLPVSTKFDMRSDPGVVRNYGRLLLEMVSVVPDGIDVVETTLALDNYRRACDCGRGAVFFSVARVHQDEIKSLFLHCCRGKVAEGIDFDRHYGRLVIMFGVPFQYTLSRILLARLEYLRETFQIKEGDFLTFDALRQAAQCVGRVIRSKADYGMMIFADKRYSRHDKRSKLPGWILSHLRDAHLNLSTDMALHIAREFLRKMAQPYDKAGVSGRKTLLSEEDLEKMGDGTTNEMLF</sequence>
<evidence type="ECO:0000259" key="8">
    <source>
        <dbReference type="SMART" id="SM00491"/>
    </source>
</evidence>
<evidence type="ECO:0000256" key="7">
    <source>
        <dbReference type="ARBA" id="ARBA00048954"/>
    </source>
</evidence>
<keyword evidence="2" id="KW-0408">Iron</keyword>
<dbReference type="AlphaFoldDB" id="A0A438KI34"/>
<dbReference type="GO" id="GO:0005524">
    <property type="term" value="F:ATP binding"/>
    <property type="evidence" value="ECO:0007669"/>
    <property type="project" value="InterPro"/>
</dbReference>
<dbReference type="GO" id="GO:0005634">
    <property type="term" value="C:nucleus"/>
    <property type="evidence" value="ECO:0007669"/>
    <property type="project" value="InterPro"/>
</dbReference>
<comment type="cofactor">
    <cofactor evidence="1">
        <name>[4Fe-4S] cluster</name>
        <dbReference type="ChEBI" id="CHEBI:49883"/>
    </cofactor>
</comment>
<evidence type="ECO:0000256" key="6">
    <source>
        <dbReference type="ARBA" id="ARBA00044969"/>
    </source>
</evidence>
<dbReference type="GO" id="GO:0043139">
    <property type="term" value="F:5'-3' DNA helicase activity"/>
    <property type="evidence" value="ECO:0007669"/>
    <property type="project" value="UniProtKB-EC"/>
</dbReference>
<keyword evidence="9" id="KW-0067">ATP-binding</keyword>
<keyword evidence="9" id="KW-0347">Helicase</keyword>
<dbReference type="EMBL" id="QGNW01000006">
    <property type="protein sequence ID" value="RVX20850.1"/>
    <property type="molecule type" value="Genomic_DNA"/>
</dbReference>
<keyword evidence="5" id="KW-0234">DNA repair</keyword>
<gene>
    <name evidence="9" type="primary">XPD_1</name>
    <name evidence="9" type="ORF">CK203_002651</name>
</gene>
<keyword evidence="2" id="KW-0004">4Fe-4S</keyword>
<feature type="domain" description="ATP-dependent helicase C-terminal" evidence="8">
    <location>
        <begin position="248"/>
        <end position="402"/>
    </location>
</feature>
<evidence type="ECO:0000256" key="5">
    <source>
        <dbReference type="ARBA" id="ARBA00023204"/>
    </source>
</evidence>
<proteinExistence type="predicted"/>
<keyword evidence="3" id="KW-0227">DNA damage</keyword>
<dbReference type="InterPro" id="IPR006555">
    <property type="entry name" value="ATP-dep_Helicase_C"/>
</dbReference>
<keyword evidence="9" id="KW-0378">Hydrolase</keyword>
<evidence type="ECO:0000256" key="3">
    <source>
        <dbReference type="ARBA" id="ARBA00022763"/>
    </source>
</evidence>
<dbReference type="PANTHER" id="PTHR11472:SF1">
    <property type="entry name" value="GENERAL TRANSCRIPTION AND DNA REPAIR FACTOR IIH HELICASE SUBUNIT XPD"/>
    <property type="match status" value="1"/>
</dbReference>
<evidence type="ECO:0000256" key="1">
    <source>
        <dbReference type="ARBA" id="ARBA00001966"/>
    </source>
</evidence>
<dbReference type="Pfam" id="PF13307">
    <property type="entry name" value="Helicase_C_2"/>
    <property type="match status" value="1"/>
</dbReference>
<keyword evidence="4" id="KW-0238">DNA-binding</keyword>
<dbReference type="GO" id="GO:0003677">
    <property type="term" value="F:DNA binding"/>
    <property type="evidence" value="ECO:0007669"/>
    <property type="project" value="UniProtKB-KW"/>
</dbReference>
<dbReference type="InterPro" id="IPR001945">
    <property type="entry name" value="RAD3/XPD"/>
</dbReference>
<organism evidence="9 10">
    <name type="scientific">Vitis vinifera</name>
    <name type="common">Grape</name>
    <dbReference type="NCBI Taxonomy" id="29760"/>
    <lineage>
        <taxon>Eukaryota</taxon>
        <taxon>Viridiplantae</taxon>
        <taxon>Streptophyta</taxon>
        <taxon>Embryophyta</taxon>
        <taxon>Tracheophyta</taxon>
        <taxon>Spermatophyta</taxon>
        <taxon>Magnoliopsida</taxon>
        <taxon>eudicotyledons</taxon>
        <taxon>Gunneridae</taxon>
        <taxon>Pentapetalae</taxon>
        <taxon>rosids</taxon>
        <taxon>Vitales</taxon>
        <taxon>Vitaceae</taxon>
        <taxon>Viteae</taxon>
        <taxon>Vitis</taxon>
    </lineage>
</organism>
<dbReference type="Proteomes" id="UP000288805">
    <property type="component" value="Unassembled WGS sequence"/>
</dbReference>
<dbReference type="EC" id="5.6.2.3" evidence="6"/>
<protein>
    <recommendedName>
        <fullName evidence="6">DNA 5'-3' helicase</fullName>
        <ecNumber evidence="6">5.6.2.3</ecNumber>
    </recommendedName>
</protein>
<evidence type="ECO:0000313" key="10">
    <source>
        <dbReference type="Proteomes" id="UP000288805"/>
    </source>
</evidence>
<evidence type="ECO:0000313" key="9">
    <source>
        <dbReference type="EMBL" id="RVX20850.1"/>
    </source>
</evidence>
<dbReference type="PRINTS" id="PR00852">
    <property type="entry name" value="XRODRMPGMNTD"/>
</dbReference>
<comment type="catalytic activity">
    <reaction evidence="7">
        <text>ATP + H2O = ADP + phosphate + H(+)</text>
        <dbReference type="Rhea" id="RHEA:13065"/>
        <dbReference type="ChEBI" id="CHEBI:15377"/>
        <dbReference type="ChEBI" id="CHEBI:15378"/>
        <dbReference type="ChEBI" id="CHEBI:30616"/>
        <dbReference type="ChEBI" id="CHEBI:43474"/>
        <dbReference type="ChEBI" id="CHEBI:456216"/>
        <dbReference type="EC" id="5.6.2.3"/>
    </reaction>
</comment>
<dbReference type="InterPro" id="IPR027417">
    <property type="entry name" value="P-loop_NTPase"/>
</dbReference>
<accession>A0A438KI34</accession>
<keyword evidence="2" id="KW-0479">Metal-binding</keyword>
<keyword evidence="2" id="KW-0411">Iron-sulfur</keyword>
<dbReference type="GO" id="GO:0051539">
    <property type="term" value="F:4 iron, 4 sulfur cluster binding"/>
    <property type="evidence" value="ECO:0007669"/>
    <property type="project" value="UniProtKB-KW"/>
</dbReference>
<dbReference type="InterPro" id="IPR045028">
    <property type="entry name" value="DinG/Rad3-like"/>
</dbReference>
<keyword evidence="9" id="KW-0547">Nucleotide-binding</keyword>
<evidence type="ECO:0000256" key="4">
    <source>
        <dbReference type="ARBA" id="ARBA00023125"/>
    </source>
</evidence>
<name>A0A438KI34_VITVI</name>
<evidence type="ECO:0000256" key="2">
    <source>
        <dbReference type="ARBA" id="ARBA00022485"/>
    </source>
</evidence>
<dbReference type="CDD" id="cd18788">
    <property type="entry name" value="SF2_C_XPD"/>
    <property type="match status" value="1"/>
</dbReference>
<dbReference type="SMART" id="SM00491">
    <property type="entry name" value="HELICc2"/>
    <property type="match status" value="1"/>
</dbReference>
<comment type="caution">
    <text evidence="9">The sequence shown here is derived from an EMBL/GenBank/DDBJ whole genome shotgun (WGS) entry which is preliminary data.</text>
</comment>
<dbReference type="Gene3D" id="3.40.50.300">
    <property type="entry name" value="P-loop containing nucleotide triphosphate hydrolases"/>
    <property type="match status" value="1"/>
</dbReference>
<dbReference type="GO" id="GO:0016818">
    <property type="term" value="F:hydrolase activity, acting on acid anhydrides, in phosphorus-containing anhydrides"/>
    <property type="evidence" value="ECO:0007669"/>
    <property type="project" value="InterPro"/>
</dbReference>
<reference evidence="9 10" key="1">
    <citation type="journal article" date="2018" name="PLoS Genet.">
        <title>Population sequencing reveals clonal diversity and ancestral inbreeding in the grapevine cultivar Chardonnay.</title>
        <authorList>
            <person name="Roach M.J."/>
            <person name="Johnson D.L."/>
            <person name="Bohlmann J."/>
            <person name="van Vuuren H.J."/>
            <person name="Jones S.J."/>
            <person name="Pretorius I.S."/>
            <person name="Schmidt S.A."/>
            <person name="Borneman A.R."/>
        </authorList>
    </citation>
    <scope>NUCLEOTIDE SEQUENCE [LARGE SCALE GENOMIC DNA]</scope>
    <source>
        <strain evidence="10">cv. Chardonnay</strain>
        <tissue evidence="9">Leaf</tissue>
    </source>
</reference>
<dbReference type="PANTHER" id="PTHR11472">
    <property type="entry name" value="DNA REPAIR DEAD HELICASE RAD3/XP-D SUBFAMILY MEMBER"/>
    <property type="match status" value="1"/>
</dbReference>
<dbReference type="Pfam" id="PF06777">
    <property type="entry name" value="HBB"/>
    <property type="match status" value="1"/>
</dbReference>
<dbReference type="GO" id="GO:0006289">
    <property type="term" value="P:nucleotide-excision repair"/>
    <property type="evidence" value="ECO:0007669"/>
    <property type="project" value="InterPro"/>
</dbReference>
<dbReference type="InterPro" id="IPR010643">
    <property type="entry name" value="HBB"/>
</dbReference>